<reference evidence="1 2" key="1">
    <citation type="submission" date="2015-11" db="EMBL/GenBank/DDBJ databases">
        <authorList>
            <consortium name="Pathogen Informatics"/>
        </authorList>
    </citation>
    <scope>NUCLEOTIDE SEQUENCE [LARGE SCALE GENOMIC DNA]</scope>
    <source>
        <strain evidence="1 2">006A-0059</strain>
    </source>
</reference>
<dbReference type="AlphaFoldDB" id="A0A0S4SR53"/>
<keyword evidence="2" id="KW-1185">Reference proteome</keyword>
<proteinExistence type="predicted"/>
<dbReference type="Pfam" id="PF06252">
    <property type="entry name" value="GemA"/>
    <property type="match status" value="1"/>
</dbReference>
<dbReference type="EMBL" id="FAVB01000005">
    <property type="protein sequence ID" value="CUU88084.1"/>
    <property type="molecule type" value="Genomic_DNA"/>
</dbReference>
<dbReference type="Proteomes" id="UP000052237">
    <property type="component" value="Unassembled WGS sequence"/>
</dbReference>
<gene>
    <name evidence="1" type="ORF">ERS686654_01844</name>
</gene>
<accession>A0A0S4SR53</accession>
<evidence type="ECO:0000313" key="2">
    <source>
        <dbReference type="Proteomes" id="UP000052237"/>
    </source>
</evidence>
<comment type="caution">
    <text evidence="1">The sequence shown here is derived from an EMBL/GenBank/DDBJ whole genome shotgun (WGS) entry which is preliminary data.</text>
</comment>
<dbReference type="InterPro" id="IPR009363">
    <property type="entry name" value="Phage_Mu_Gp16"/>
</dbReference>
<sequence>MTSNQEIYRKQLIARIHLNSQYQQIKAYDAWSEWLEARFGVRSCKELSIGELKMALNILLGNTEDKTGLKPDWAGRNLVKNASNNKTHTPKMASGSQVNYIHELADRLGLDELGLMKFCMKQTKILFSKQEQLYKISSANATKIIIGLERIVKFKEKK</sequence>
<protein>
    <submittedName>
        <fullName evidence="1">Protein of uncharacterized function (DUF1018)</fullName>
    </submittedName>
</protein>
<evidence type="ECO:0000313" key="1">
    <source>
        <dbReference type="EMBL" id="CUU88084.1"/>
    </source>
</evidence>
<dbReference type="RefSeq" id="WP_059429514.1">
    <property type="nucleotide sequence ID" value="NZ_FAVB01000005.1"/>
</dbReference>
<organism evidence="1 2">
    <name type="scientific">Campylobacter hyointestinalis subsp. hyointestinalis</name>
    <dbReference type="NCBI Taxonomy" id="91352"/>
    <lineage>
        <taxon>Bacteria</taxon>
        <taxon>Pseudomonadati</taxon>
        <taxon>Campylobacterota</taxon>
        <taxon>Epsilonproteobacteria</taxon>
        <taxon>Campylobacterales</taxon>
        <taxon>Campylobacteraceae</taxon>
        <taxon>Campylobacter</taxon>
    </lineage>
</organism>
<name>A0A0S4SR53_CAMHY</name>